<dbReference type="InterPro" id="IPR053144">
    <property type="entry name" value="Acetyltransferase_Butenolide"/>
</dbReference>
<gene>
    <name evidence="2" type="ORF">DI555_20310</name>
</gene>
<dbReference type="AlphaFoldDB" id="A0A2W5NFJ9"/>
<dbReference type="InterPro" id="IPR016181">
    <property type="entry name" value="Acyl_CoA_acyltransferase"/>
</dbReference>
<comment type="caution">
    <text evidence="2">The sequence shown here is derived from an EMBL/GenBank/DDBJ whole genome shotgun (WGS) entry which is preliminary data.</text>
</comment>
<dbReference type="InterPro" id="IPR000182">
    <property type="entry name" value="GNAT_dom"/>
</dbReference>
<dbReference type="GO" id="GO:0016747">
    <property type="term" value="F:acyltransferase activity, transferring groups other than amino-acyl groups"/>
    <property type="evidence" value="ECO:0007669"/>
    <property type="project" value="InterPro"/>
</dbReference>
<organism evidence="2 3">
    <name type="scientific">Novosphingobium pentaromativorans</name>
    <dbReference type="NCBI Taxonomy" id="205844"/>
    <lineage>
        <taxon>Bacteria</taxon>
        <taxon>Pseudomonadati</taxon>
        <taxon>Pseudomonadota</taxon>
        <taxon>Alphaproteobacteria</taxon>
        <taxon>Sphingomonadales</taxon>
        <taxon>Sphingomonadaceae</taxon>
        <taxon>Novosphingobium</taxon>
    </lineage>
</organism>
<dbReference type="SUPFAM" id="SSF55729">
    <property type="entry name" value="Acyl-CoA N-acyltransferases (Nat)"/>
    <property type="match status" value="1"/>
</dbReference>
<evidence type="ECO:0000313" key="3">
    <source>
        <dbReference type="Proteomes" id="UP000249082"/>
    </source>
</evidence>
<dbReference type="PANTHER" id="PTHR43233:SF1">
    <property type="entry name" value="FAMILY N-ACETYLTRANSFERASE, PUTATIVE (AFU_ORTHOLOGUE AFUA_6G03350)-RELATED"/>
    <property type="match status" value="1"/>
</dbReference>
<protein>
    <submittedName>
        <fullName evidence="2">GNAT family N-acetyltransferase</fullName>
    </submittedName>
</protein>
<dbReference type="PROSITE" id="PS51186">
    <property type="entry name" value="GNAT"/>
    <property type="match status" value="1"/>
</dbReference>
<dbReference type="Pfam" id="PF00583">
    <property type="entry name" value="Acetyltransf_1"/>
    <property type="match status" value="1"/>
</dbReference>
<evidence type="ECO:0000313" key="2">
    <source>
        <dbReference type="EMBL" id="PZQ51934.1"/>
    </source>
</evidence>
<keyword evidence="2" id="KW-0808">Transferase</keyword>
<feature type="domain" description="N-acetyltransferase" evidence="1">
    <location>
        <begin position="6"/>
        <end position="138"/>
    </location>
</feature>
<dbReference type="Gene3D" id="3.40.630.30">
    <property type="match status" value="1"/>
</dbReference>
<name>A0A2W5NFJ9_9SPHN</name>
<dbReference type="EMBL" id="QFPX01000023">
    <property type="protein sequence ID" value="PZQ51934.1"/>
    <property type="molecule type" value="Genomic_DNA"/>
</dbReference>
<dbReference type="CDD" id="cd04301">
    <property type="entry name" value="NAT_SF"/>
    <property type="match status" value="1"/>
</dbReference>
<reference evidence="2 3" key="1">
    <citation type="submission" date="2017-08" db="EMBL/GenBank/DDBJ databases">
        <title>Infants hospitalized years apart are colonized by the same room-sourced microbial strains.</title>
        <authorList>
            <person name="Brooks B."/>
            <person name="Olm M.R."/>
            <person name="Firek B.A."/>
            <person name="Baker R."/>
            <person name="Thomas B.C."/>
            <person name="Morowitz M.J."/>
            <person name="Banfield J.F."/>
        </authorList>
    </citation>
    <scope>NUCLEOTIDE SEQUENCE [LARGE SCALE GENOMIC DNA]</scope>
    <source>
        <strain evidence="2">S2_005_002_R2_33</strain>
    </source>
</reference>
<evidence type="ECO:0000259" key="1">
    <source>
        <dbReference type="PROSITE" id="PS51186"/>
    </source>
</evidence>
<dbReference type="Proteomes" id="UP000249082">
    <property type="component" value="Unassembled WGS sequence"/>
</dbReference>
<sequence>MDMPDIELSDDPSRLDLARIHGWLASSYWTPGVARAQVERQIAGSHCLGAYLPDGTQVGFARVISDRASFAWLADVWVDAPARGQGLGRRMVSWFLDNPDYGDIRRFMLATRDAHGVYARLGFDPLMRPDRLMERLSGPFAAVLQTDS</sequence>
<accession>A0A2W5NFJ9</accession>
<dbReference type="PANTHER" id="PTHR43233">
    <property type="entry name" value="FAMILY N-ACETYLTRANSFERASE, PUTATIVE (AFU_ORTHOLOGUE AFUA_6G03350)-RELATED"/>
    <property type="match status" value="1"/>
</dbReference>
<proteinExistence type="predicted"/>